<feature type="region of interest" description="Disordered" evidence="2">
    <location>
        <begin position="1"/>
        <end position="23"/>
    </location>
</feature>
<accession>A0A392MXS9</accession>
<evidence type="ECO:0000256" key="2">
    <source>
        <dbReference type="SAM" id="MobiDB-lite"/>
    </source>
</evidence>
<protein>
    <submittedName>
        <fullName evidence="4">Serine/threonine protein kinase SRPK1</fullName>
    </submittedName>
</protein>
<keyword evidence="1" id="KW-0862">Zinc</keyword>
<dbReference type="Pfam" id="PF14223">
    <property type="entry name" value="Retrotran_gag_2"/>
    <property type="match status" value="1"/>
</dbReference>
<keyword evidence="1" id="KW-0863">Zinc-finger</keyword>
<dbReference type="AlphaFoldDB" id="A0A392MXS9"/>
<dbReference type="PROSITE" id="PS50158">
    <property type="entry name" value="ZF_CCHC"/>
    <property type="match status" value="1"/>
</dbReference>
<dbReference type="SUPFAM" id="SSF57756">
    <property type="entry name" value="Retrovirus zinc finger-like domains"/>
    <property type="match status" value="1"/>
</dbReference>
<name>A0A392MXS9_9FABA</name>
<feature type="compositionally biased region" description="Acidic residues" evidence="2">
    <location>
        <begin position="392"/>
        <end position="409"/>
    </location>
</feature>
<reference evidence="4 5" key="1">
    <citation type="journal article" date="2018" name="Front. Plant Sci.">
        <title>Red Clover (Trifolium pratense) and Zigzag Clover (T. medium) - A Picture of Genomic Similarities and Differences.</title>
        <authorList>
            <person name="Dluhosova J."/>
            <person name="Istvanek J."/>
            <person name="Nedelnik J."/>
            <person name="Repkova J."/>
        </authorList>
    </citation>
    <scope>NUCLEOTIDE SEQUENCE [LARGE SCALE GENOMIC DNA]</scope>
    <source>
        <strain evidence="5">cv. 10/8</strain>
        <tissue evidence="4">Leaf</tissue>
    </source>
</reference>
<evidence type="ECO:0000259" key="3">
    <source>
        <dbReference type="PROSITE" id="PS50158"/>
    </source>
</evidence>
<dbReference type="InterPro" id="IPR001878">
    <property type="entry name" value="Znf_CCHC"/>
</dbReference>
<keyword evidence="4" id="KW-0418">Kinase</keyword>
<dbReference type="Pfam" id="PF00098">
    <property type="entry name" value="zf-CCHC"/>
    <property type="match status" value="1"/>
</dbReference>
<organism evidence="4 5">
    <name type="scientific">Trifolium medium</name>
    <dbReference type="NCBI Taxonomy" id="97028"/>
    <lineage>
        <taxon>Eukaryota</taxon>
        <taxon>Viridiplantae</taxon>
        <taxon>Streptophyta</taxon>
        <taxon>Embryophyta</taxon>
        <taxon>Tracheophyta</taxon>
        <taxon>Spermatophyta</taxon>
        <taxon>Magnoliopsida</taxon>
        <taxon>eudicotyledons</taxon>
        <taxon>Gunneridae</taxon>
        <taxon>Pentapetalae</taxon>
        <taxon>rosids</taxon>
        <taxon>fabids</taxon>
        <taxon>Fabales</taxon>
        <taxon>Fabaceae</taxon>
        <taxon>Papilionoideae</taxon>
        <taxon>50 kb inversion clade</taxon>
        <taxon>NPAAA clade</taxon>
        <taxon>Hologalegina</taxon>
        <taxon>IRL clade</taxon>
        <taxon>Trifolieae</taxon>
        <taxon>Trifolium</taxon>
    </lineage>
</organism>
<proteinExistence type="predicted"/>
<dbReference type="PANTHER" id="PTHR34676">
    <property type="entry name" value="DUF4219 DOMAIN-CONTAINING PROTEIN-RELATED"/>
    <property type="match status" value="1"/>
</dbReference>
<dbReference type="InterPro" id="IPR036875">
    <property type="entry name" value="Znf_CCHC_sf"/>
</dbReference>
<feature type="domain" description="CCHC-type" evidence="3">
    <location>
        <begin position="324"/>
        <end position="339"/>
    </location>
</feature>
<dbReference type="GO" id="GO:0004674">
    <property type="term" value="F:protein serine/threonine kinase activity"/>
    <property type="evidence" value="ECO:0007669"/>
    <property type="project" value="UniProtKB-KW"/>
</dbReference>
<keyword evidence="1" id="KW-0479">Metal-binding</keyword>
<dbReference type="EMBL" id="LXQA010022427">
    <property type="protein sequence ID" value="MCH92320.1"/>
    <property type="molecule type" value="Genomic_DNA"/>
</dbReference>
<feature type="compositionally biased region" description="Low complexity" evidence="2">
    <location>
        <begin position="1"/>
        <end position="17"/>
    </location>
</feature>
<evidence type="ECO:0000256" key="1">
    <source>
        <dbReference type="PROSITE-ProRule" id="PRU00047"/>
    </source>
</evidence>
<dbReference type="PANTHER" id="PTHR34676:SF27">
    <property type="entry name" value="ASPARTYL-TRNA SYNTHETASE"/>
    <property type="match status" value="1"/>
</dbReference>
<keyword evidence="4" id="KW-0723">Serine/threonine-protein kinase</keyword>
<keyword evidence="4" id="KW-0808">Transferase</keyword>
<dbReference type="GO" id="GO:0008270">
    <property type="term" value="F:zinc ion binding"/>
    <property type="evidence" value="ECO:0007669"/>
    <property type="project" value="UniProtKB-KW"/>
</dbReference>
<feature type="non-terminal residue" evidence="4">
    <location>
        <position position="409"/>
    </location>
</feature>
<dbReference type="GO" id="GO:0003676">
    <property type="term" value="F:nucleic acid binding"/>
    <property type="evidence" value="ECO:0007669"/>
    <property type="project" value="InterPro"/>
</dbReference>
<keyword evidence="5" id="KW-1185">Reference proteome</keyword>
<comment type="caution">
    <text evidence="4">The sequence shown here is derived from an EMBL/GenBank/DDBJ whole genome shotgun (WGS) entry which is preliminary data.</text>
</comment>
<evidence type="ECO:0000313" key="4">
    <source>
        <dbReference type="EMBL" id="MCH92320.1"/>
    </source>
</evidence>
<evidence type="ECO:0000313" key="5">
    <source>
        <dbReference type="Proteomes" id="UP000265520"/>
    </source>
</evidence>
<feature type="region of interest" description="Disordered" evidence="2">
    <location>
        <begin position="373"/>
        <end position="409"/>
    </location>
</feature>
<dbReference type="SMART" id="SM00343">
    <property type="entry name" value="ZnF_C2HC"/>
    <property type="match status" value="1"/>
</dbReference>
<sequence>MAEESTSAAATATTGETMNRMPLNYDNINPSHSEYSGRKAPVFNGDAVTFEWWKDKIYSHITGIDDELWDLVEEGVPFANLNEIGRLSIADKKLLTPANKKIYMKHHKVKDIIVRAIKHDEYVRIGDKSTAKSIYDSLCATYDGNEQVQEAKASLLIKQCELFTMEKDEDIEKTFLRFQTLVAGLKVLKKSYTTYNHVQKILRSLPLAWRPKVTAIEEAKDLKTMSLEVLISNLRSHEMVLNADAAAQKKSKSVALQSTKISPKALKAKSVEVEEESSADGQEEESEDDDIVLFTKFQKWSRFNKKNFRGNVSRSSGKKEEKNCFHCKKPGHFIADCPEMSSKDKYKRSNSKKEYYKNKLKKSLMAIFEELSSGDEVEEEESNLALMASVDSDIESDDEAQTDSQERDE</sequence>
<dbReference type="Proteomes" id="UP000265520">
    <property type="component" value="Unassembled WGS sequence"/>
</dbReference>
<gene>
    <name evidence="4" type="ORF">A2U01_0013257</name>
</gene>
<feature type="compositionally biased region" description="Acidic residues" evidence="2">
    <location>
        <begin position="373"/>
        <end position="382"/>
    </location>
</feature>
<dbReference type="Gene3D" id="4.10.60.10">
    <property type="entry name" value="Zinc finger, CCHC-type"/>
    <property type="match status" value="1"/>
</dbReference>